<feature type="domain" description="Peptidase M16C associated" evidence="1">
    <location>
        <begin position="560"/>
        <end position="812"/>
    </location>
</feature>
<dbReference type="Pfam" id="PF00675">
    <property type="entry name" value="Peptidase_M16"/>
    <property type="match status" value="1"/>
</dbReference>
<dbReference type="Pfam" id="PF22516">
    <property type="entry name" value="PreP_C"/>
    <property type="match status" value="1"/>
</dbReference>
<dbReference type="Gene3D" id="3.30.830.10">
    <property type="entry name" value="Metalloenzyme, LuxS/M16 peptidase-like"/>
    <property type="match status" value="4"/>
</dbReference>
<organism evidence="2">
    <name type="scientific">Micromonas pusilla</name>
    <name type="common">Picoplanktonic green alga</name>
    <name type="synonym">Chromulina pusilla</name>
    <dbReference type="NCBI Taxonomy" id="38833"/>
    <lineage>
        <taxon>Eukaryota</taxon>
        <taxon>Viridiplantae</taxon>
        <taxon>Chlorophyta</taxon>
        <taxon>Mamiellophyceae</taxon>
        <taxon>Mamiellales</taxon>
        <taxon>Mamiellaceae</taxon>
        <taxon>Micromonas</taxon>
    </lineage>
</organism>
<sequence>MSAARAALTTSASRVCPPSRTRNLVRAHDSAKRGMPRRPLLLGGVAGVTARLGSGFAANVVEAAPEKSAGKEDAPAPALSPAVAAVASLVPGQKLAGGAFEVVSVEEVSEYSVACAELVHLKTGARWMHCGADDPNNVFNVAFRTTPTDDTGVAHILEHTALCGSEKYPIRDPFFNMLRRSLSTFMNAMTAADYTCYPFATMNTTDYFNLLGVYLDAAFFPKLSREDFLQEGHRLEFETQNDKTTPLALKGVVFNEMKGAMGSQSARFSRALSAALFPTSTYHHNSGGDPVSIPDLTHEDLKKFHASHYHPSNARFFTYGDLPLEPTLEKAQSLALSRFTKIDVSGLEVADETRLTQPVSLTVPVPADAVVADVNKQTTVARAYLQVNQIKEKDADLENFALVVASDLLLSGPQAYFHESLLESGLGSGFAPGTGYASSRRETSFAVGLKGVAAEDVPEVEKRIDETFRLIAKEGFPRERVEAVMHQVELGAARVTTNFGLGVAFGAMGTWVHGGDGLRPLRTPQMAKRLNDALDADAFFWQKLFERRFVDNPHAVTLVGVPDVEYDAKLEEAEKKKVSLIAASLDEKEKDRIVNEAVALRLSQDSTQDASLLPTLVVADAVPREIKRWGSVLETTSGLVKKPLQIDAQPTNGITYVNVLFDLTNLPDRLTPYVDLFADYVTELGTASRDYKALAQYEKLKTGGVGAGVDSKISLNGSNNTEVFVSLSGHALDRNVPETLALMAEIATSAKWRGSSERVALLLSRRAASAGASVAQQGMQYAKALAASSIAAESQLDYRTSGLPHVALLQRLVKDKDAGVKEVEDALAEIAEFAFTSENVARCRVACVPTAVETARESLSAFLEALPATRKGDTKKGDPSDESTIGDALVSFTPTVGLKHFVSVPQQTNYCAASYATVPYSHPDSAPLYLLGHALSSAYLHREVREKGGAYGGGASAAPVEGVFAMSSYRDPNVLKTIETFKNAAEWAATAGNLTAEILEEAHLRAFKAIDAPLAPSSRGASLFTGGMDDASRQVFRDRLLDCTVEQMRVCAEKYLVNQTPAVAVVGAPVNADAARNAGYAILDAQGNEIE</sequence>
<dbReference type="EMBL" id="HBEN01006884">
    <property type="protein sequence ID" value="CAD8439205.1"/>
    <property type="molecule type" value="Transcribed_RNA"/>
</dbReference>
<dbReference type="GO" id="GO:0016485">
    <property type="term" value="P:protein processing"/>
    <property type="evidence" value="ECO:0007669"/>
    <property type="project" value="TreeGrafter"/>
</dbReference>
<protein>
    <recommendedName>
        <fullName evidence="1">Peptidase M16C associated domain-containing protein</fullName>
    </recommendedName>
</protein>
<dbReference type="InterPro" id="IPR011249">
    <property type="entry name" value="Metalloenz_LuxS/M16"/>
</dbReference>
<dbReference type="PANTHER" id="PTHR43016">
    <property type="entry name" value="PRESEQUENCE PROTEASE"/>
    <property type="match status" value="1"/>
</dbReference>
<dbReference type="FunFam" id="3.30.830.10:FF:000011">
    <property type="entry name" value="Presequence protease, mitochondrial"/>
    <property type="match status" value="1"/>
</dbReference>
<dbReference type="AlphaFoldDB" id="A0A7S0D2J3"/>
<gene>
    <name evidence="2" type="ORF">MSP1401_LOCUS5635</name>
</gene>
<name>A0A7S0D2J3_MICPS</name>
<dbReference type="InterPro" id="IPR007863">
    <property type="entry name" value="Peptidase_M16_C"/>
</dbReference>
<dbReference type="GO" id="GO:0046872">
    <property type="term" value="F:metal ion binding"/>
    <property type="evidence" value="ECO:0007669"/>
    <property type="project" value="InterPro"/>
</dbReference>
<dbReference type="PANTHER" id="PTHR43016:SF13">
    <property type="entry name" value="PRESEQUENCE PROTEASE, MITOCHONDRIAL"/>
    <property type="match status" value="1"/>
</dbReference>
<evidence type="ECO:0000313" key="2">
    <source>
        <dbReference type="EMBL" id="CAD8439205.1"/>
    </source>
</evidence>
<dbReference type="InterPro" id="IPR011765">
    <property type="entry name" value="Pept_M16_N"/>
</dbReference>
<dbReference type="GO" id="GO:0005759">
    <property type="term" value="C:mitochondrial matrix"/>
    <property type="evidence" value="ECO:0007669"/>
    <property type="project" value="TreeGrafter"/>
</dbReference>
<dbReference type="InterPro" id="IPR055130">
    <property type="entry name" value="PreP_C"/>
</dbReference>
<dbReference type="Pfam" id="PF05193">
    <property type="entry name" value="Peptidase_M16_C"/>
    <property type="match status" value="1"/>
</dbReference>
<evidence type="ECO:0000259" key="1">
    <source>
        <dbReference type="SMART" id="SM01264"/>
    </source>
</evidence>
<dbReference type="Pfam" id="PF08367">
    <property type="entry name" value="M16C_assoc"/>
    <property type="match status" value="1"/>
</dbReference>
<proteinExistence type="predicted"/>
<dbReference type="GO" id="GO:0004222">
    <property type="term" value="F:metalloendopeptidase activity"/>
    <property type="evidence" value="ECO:0007669"/>
    <property type="project" value="TreeGrafter"/>
</dbReference>
<accession>A0A7S0D2J3</accession>
<dbReference type="InterPro" id="IPR013578">
    <property type="entry name" value="Peptidase_M16C_assoc"/>
</dbReference>
<dbReference type="SMART" id="SM01264">
    <property type="entry name" value="M16C_associated"/>
    <property type="match status" value="1"/>
</dbReference>
<dbReference type="FunFam" id="3.30.830.10:FF:000013">
    <property type="entry name" value="Mitochondrial presequence protease"/>
    <property type="match status" value="1"/>
</dbReference>
<dbReference type="SUPFAM" id="SSF63411">
    <property type="entry name" value="LuxS/MPP-like metallohydrolase"/>
    <property type="match status" value="4"/>
</dbReference>
<reference evidence="2" key="1">
    <citation type="submission" date="2021-01" db="EMBL/GenBank/DDBJ databases">
        <authorList>
            <person name="Corre E."/>
            <person name="Pelletier E."/>
            <person name="Niang G."/>
            <person name="Scheremetjew M."/>
            <person name="Finn R."/>
            <person name="Kale V."/>
            <person name="Holt S."/>
            <person name="Cochrane G."/>
            <person name="Meng A."/>
            <person name="Brown T."/>
            <person name="Cohen L."/>
        </authorList>
    </citation>
    <scope>NUCLEOTIDE SEQUENCE</scope>
    <source>
        <strain evidence="2">CCAC1681</strain>
    </source>
</reference>